<evidence type="ECO:0000256" key="4">
    <source>
        <dbReference type="SAM" id="MobiDB-lite"/>
    </source>
</evidence>
<name>A0ABS1N9Z2_9ACTN</name>
<gene>
    <name evidence="6" type="ORF">JK363_09515</name>
</gene>
<feature type="region of interest" description="Disordered" evidence="4">
    <location>
        <begin position="37"/>
        <end position="83"/>
    </location>
</feature>
<feature type="domain" description="Tryptophan synthase beta chain-like PALP" evidence="5">
    <location>
        <begin position="104"/>
        <end position="400"/>
    </location>
</feature>
<dbReference type="InterPro" id="IPR001926">
    <property type="entry name" value="TrpB-like_PALP"/>
</dbReference>
<proteinExistence type="predicted"/>
<comment type="cofactor">
    <cofactor evidence="1">
        <name>pyridoxal 5'-phosphate</name>
        <dbReference type="ChEBI" id="CHEBI:597326"/>
    </cofactor>
</comment>
<dbReference type="Pfam" id="PF00291">
    <property type="entry name" value="PALP"/>
    <property type="match status" value="1"/>
</dbReference>
<evidence type="ECO:0000259" key="5">
    <source>
        <dbReference type="Pfam" id="PF00291"/>
    </source>
</evidence>
<dbReference type="CDD" id="cd01563">
    <property type="entry name" value="Thr-synth_1"/>
    <property type="match status" value="1"/>
</dbReference>
<keyword evidence="3" id="KW-0456">Lyase</keyword>
<keyword evidence="2" id="KW-0663">Pyridoxal phosphate</keyword>
<evidence type="ECO:0000256" key="2">
    <source>
        <dbReference type="ARBA" id="ARBA00022898"/>
    </source>
</evidence>
<accession>A0ABS1N9Z2</accession>
<evidence type="ECO:0000313" key="6">
    <source>
        <dbReference type="EMBL" id="MBL1096901.1"/>
    </source>
</evidence>
<dbReference type="Gene3D" id="3.40.50.1100">
    <property type="match status" value="2"/>
</dbReference>
<dbReference type="InterPro" id="IPR050147">
    <property type="entry name" value="Ser/Thr_Dehydratase"/>
</dbReference>
<reference evidence="6 7" key="1">
    <citation type="submission" date="2021-01" db="EMBL/GenBank/DDBJ databases">
        <title>WGS of actinomycetes isolated from Thailand.</title>
        <authorList>
            <person name="Thawai C."/>
        </authorList>
    </citation>
    <scope>NUCLEOTIDE SEQUENCE [LARGE SCALE GENOMIC DNA]</scope>
    <source>
        <strain evidence="6 7">CA1R205</strain>
    </source>
</reference>
<feature type="compositionally biased region" description="Basic and acidic residues" evidence="4">
    <location>
        <begin position="41"/>
        <end position="50"/>
    </location>
</feature>
<protein>
    <submittedName>
        <fullName evidence="6">Threonine synthase</fullName>
    </submittedName>
</protein>
<evidence type="ECO:0000313" key="7">
    <source>
        <dbReference type="Proteomes" id="UP000634229"/>
    </source>
</evidence>
<organism evidence="6 7">
    <name type="scientific">Streptomyces coffeae</name>
    <dbReference type="NCBI Taxonomy" id="621382"/>
    <lineage>
        <taxon>Bacteria</taxon>
        <taxon>Bacillati</taxon>
        <taxon>Actinomycetota</taxon>
        <taxon>Actinomycetes</taxon>
        <taxon>Kitasatosporales</taxon>
        <taxon>Streptomycetaceae</taxon>
        <taxon>Streptomyces</taxon>
    </lineage>
</organism>
<dbReference type="PANTHER" id="PTHR48078:SF6">
    <property type="entry name" value="L-THREONINE DEHYDRATASE CATABOLIC TDCB"/>
    <property type="match status" value="1"/>
</dbReference>
<evidence type="ECO:0000256" key="3">
    <source>
        <dbReference type="ARBA" id="ARBA00023239"/>
    </source>
</evidence>
<dbReference type="SUPFAM" id="SSF53686">
    <property type="entry name" value="Tryptophan synthase beta subunit-like PLP-dependent enzymes"/>
    <property type="match status" value="1"/>
</dbReference>
<dbReference type="PANTHER" id="PTHR48078">
    <property type="entry name" value="THREONINE DEHYDRATASE, MITOCHONDRIAL-RELATED"/>
    <property type="match status" value="1"/>
</dbReference>
<comment type="caution">
    <text evidence="6">The sequence shown here is derived from an EMBL/GenBank/DDBJ whole genome shotgun (WGS) entry which is preliminary data.</text>
</comment>
<evidence type="ECO:0000256" key="1">
    <source>
        <dbReference type="ARBA" id="ARBA00001933"/>
    </source>
</evidence>
<dbReference type="RefSeq" id="WP_201873856.1">
    <property type="nucleotide sequence ID" value="NZ_JAERRF010000005.1"/>
</dbReference>
<dbReference type="EMBL" id="JAERRF010000005">
    <property type="protein sequence ID" value="MBL1096901.1"/>
    <property type="molecule type" value="Genomic_DNA"/>
</dbReference>
<sequence length="424" mass="44936">MTRTGSRWCWNGCSPGLERAPLTSSLDLNRISKVHTASDSAEPHYVDERSGATYPLDDPRWRGDDGAPLTVSPLPGTTREQVDTGDRSLWRYRAALPVRFDAPVSLGEGCTPLVEKDWGGDRVHFKLEWFSPTGSFKDRGTSVMISLLHQRGVREVIEDSSGNGGSSVSAYCAAAGIRARILVPEGTSPAKILQSRAYGAEVQVVPGDRDATAAEALRQSEHTSYAGHNWHPFFLQGVKTLAYELWEDLGCTAPDSVVTVAGAGSTVLGCDLGFSELLAAGQISRRPRLLVAQPAHCAPLQASFAAGTETPVPFQHAPTIAEGTAIQEPVRHAEVLRAIRRSEGDMAAIPEEDIAAAVRRLAAMGLYTEPTSATAAAAIDVFRARGAIRPGETTAVVLTGSGLKAATTMAALFAPEDGTGGAPR</sequence>
<keyword evidence="7" id="KW-1185">Reference proteome</keyword>
<dbReference type="InterPro" id="IPR036052">
    <property type="entry name" value="TrpB-like_PALP_sf"/>
</dbReference>
<dbReference type="Proteomes" id="UP000634229">
    <property type="component" value="Unassembled WGS sequence"/>
</dbReference>